<dbReference type="RefSeq" id="WP_315994101.1">
    <property type="nucleotide sequence ID" value="NZ_JAWDIS010000001.1"/>
</dbReference>
<keyword evidence="1" id="KW-0233">DNA recombination</keyword>
<evidence type="ECO:0008006" key="4">
    <source>
        <dbReference type="Google" id="ProtNLM"/>
    </source>
</evidence>
<gene>
    <name evidence="2" type="ORF">RWH45_06680</name>
</gene>
<dbReference type="InterPro" id="IPR013762">
    <property type="entry name" value="Integrase-like_cat_sf"/>
</dbReference>
<reference evidence="2 3" key="1">
    <citation type="submission" date="2023-09" db="EMBL/GenBank/DDBJ databases">
        <title>Microbacterium fusihabitans sp. nov., Microbacterium phycihabitans sp. nov., and Microbacterium cervinum sp. nov., isolated from dried seaweeds of beach.</title>
        <authorList>
            <person name="Lee S.D."/>
        </authorList>
    </citation>
    <scope>NUCLEOTIDE SEQUENCE [LARGE SCALE GENOMIC DNA]</scope>
    <source>
        <strain evidence="2 3">KSW4-17</strain>
    </source>
</reference>
<evidence type="ECO:0000313" key="3">
    <source>
        <dbReference type="Proteomes" id="UP001263371"/>
    </source>
</evidence>
<dbReference type="Proteomes" id="UP001263371">
    <property type="component" value="Unassembled WGS sequence"/>
</dbReference>
<dbReference type="InterPro" id="IPR011010">
    <property type="entry name" value="DNA_brk_join_enz"/>
</dbReference>
<accession>A0ABU3T6A4</accession>
<dbReference type="Gene3D" id="1.10.443.10">
    <property type="entry name" value="Intergrase catalytic core"/>
    <property type="match status" value="1"/>
</dbReference>
<evidence type="ECO:0000256" key="1">
    <source>
        <dbReference type="ARBA" id="ARBA00023172"/>
    </source>
</evidence>
<dbReference type="SUPFAM" id="SSF56349">
    <property type="entry name" value="DNA breaking-rejoining enzymes"/>
    <property type="match status" value="1"/>
</dbReference>
<comment type="caution">
    <text evidence="2">The sequence shown here is derived from an EMBL/GenBank/DDBJ whole genome shotgun (WGS) entry which is preliminary data.</text>
</comment>
<name>A0ABU3T6A4_9MICO</name>
<proteinExistence type="predicted"/>
<dbReference type="EMBL" id="JAWDIS010000001">
    <property type="protein sequence ID" value="MDU0366895.1"/>
    <property type="molecule type" value="Genomic_DNA"/>
</dbReference>
<evidence type="ECO:0000313" key="2">
    <source>
        <dbReference type="EMBL" id="MDU0366895.1"/>
    </source>
</evidence>
<organism evidence="2 3">
    <name type="scientific">Microbacterium galbum</name>
    <dbReference type="NCBI Taxonomy" id="3075994"/>
    <lineage>
        <taxon>Bacteria</taxon>
        <taxon>Bacillati</taxon>
        <taxon>Actinomycetota</taxon>
        <taxon>Actinomycetes</taxon>
        <taxon>Micrococcales</taxon>
        <taxon>Microbacteriaceae</taxon>
        <taxon>Microbacterium</taxon>
    </lineage>
</organism>
<keyword evidence="3" id="KW-1185">Reference proteome</keyword>
<sequence>MPNATPSSFRIQKYGPTDIARANADVIAPLLGRFLTGEHPKRTAHLLAKCSYAALPLEARMTTEQWRAAEGFGLDAEGEAFVRDAVSIAAPHTAYSAKLCINYASRYVHWCRMKGYPLTAQSIWSPLAIDLYSTTANQDLSEGTRRNYRAVLLRISETLLPDAHPDKATPLANKSTIAPYTAEEMGGFRDWVGMQLTPLKAHRALVMMVLCAGAGVRTAEMAELRPEHILRDPAGTLIDIPGKRARLVPLLTEWEEWVDPMLERRPDTKLLWGNITRRDANNIVSAFTQYSNGTPPRSDRLRNTWMATHLVAGTPLKMLMRAAGVTTLDHLNLLLKHLPDVDDAQYIRALRGEAQR</sequence>
<protein>
    <recommendedName>
        <fullName evidence="4">Tyr recombinase domain-containing protein</fullName>
    </recommendedName>
</protein>